<protein>
    <submittedName>
        <fullName evidence="2">Uncharacterized protein</fullName>
    </submittedName>
</protein>
<feature type="transmembrane region" description="Helical" evidence="1">
    <location>
        <begin position="288"/>
        <end position="313"/>
    </location>
</feature>
<keyword evidence="1" id="KW-0812">Transmembrane</keyword>
<keyword evidence="1" id="KW-0472">Membrane</keyword>
<name>A0A8J7G490_9BACL</name>
<dbReference type="Proteomes" id="UP000622653">
    <property type="component" value="Unassembled WGS sequence"/>
</dbReference>
<reference evidence="2" key="1">
    <citation type="submission" date="2020-11" db="EMBL/GenBank/DDBJ databases">
        <title>Multidrug resistant novel bacterium Savagea serpentis sp. nov., isolated from the scats of a vine snake (Ahaetulla nasuta).</title>
        <authorList>
            <person name="Venkata Ramana V."/>
            <person name="Vikas Patil S."/>
            <person name="Yogita Lugani V."/>
        </authorList>
    </citation>
    <scope>NUCLEOTIDE SEQUENCE</scope>
    <source>
        <strain evidence="2">SN6</strain>
    </source>
</reference>
<dbReference type="RefSeq" id="WP_194561492.1">
    <property type="nucleotide sequence ID" value="NZ_JADKPV010000001.1"/>
</dbReference>
<feature type="transmembrane region" description="Helical" evidence="1">
    <location>
        <begin position="378"/>
        <end position="398"/>
    </location>
</feature>
<feature type="transmembrane region" description="Helical" evidence="1">
    <location>
        <begin position="229"/>
        <end position="257"/>
    </location>
</feature>
<evidence type="ECO:0000256" key="1">
    <source>
        <dbReference type="SAM" id="Phobius"/>
    </source>
</evidence>
<keyword evidence="1" id="KW-1133">Transmembrane helix</keyword>
<evidence type="ECO:0000313" key="3">
    <source>
        <dbReference type="Proteomes" id="UP000622653"/>
    </source>
</evidence>
<feature type="transmembrane region" description="Helical" evidence="1">
    <location>
        <begin position="320"/>
        <end position="341"/>
    </location>
</feature>
<proteinExistence type="predicted"/>
<keyword evidence="3" id="KW-1185">Reference proteome</keyword>
<dbReference type="EMBL" id="JADKPV010000001">
    <property type="protein sequence ID" value="MBF4500026.1"/>
    <property type="molecule type" value="Genomic_DNA"/>
</dbReference>
<dbReference type="AlphaFoldDB" id="A0A8J7G490"/>
<accession>A0A8J7G490</accession>
<organism evidence="2 3">
    <name type="scientific">Savagea serpentis</name>
    <dbReference type="NCBI Taxonomy" id="2785297"/>
    <lineage>
        <taxon>Bacteria</taxon>
        <taxon>Bacillati</taxon>
        <taxon>Bacillota</taxon>
        <taxon>Bacilli</taxon>
        <taxon>Bacillales</taxon>
        <taxon>Caryophanaceae</taxon>
        <taxon>Savagea</taxon>
    </lineage>
</organism>
<evidence type="ECO:0000313" key="2">
    <source>
        <dbReference type="EMBL" id="MBF4500026.1"/>
    </source>
</evidence>
<feature type="transmembrane region" description="Helical" evidence="1">
    <location>
        <begin position="347"/>
        <end position="366"/>
    </location>
</feature>
<sequence length="410" mass="47523">MRRIVGQEVKKVLSLRIFYIFFIIALLWNGLFLWNNDYVRSDVKRFLQVNEPQVVWTNEMMKERQKMNQQASEPLRKGEMTLVEVYRQALNKGNVIEDEKFLKLLTEEVYWDHFIALHEQRAALQVDEKVEQIVRMYGLTGNAAATLRQHIPALEMRFSKLIAQEAPTHYAPNALFSQHDALFGKLMRAVLMESVLITILITALLTSYEREHRTASVVYSSTVGRKVQIAKWLSSLFVASSTYVGLFLLSIGSYIALYTTPSLWTSYVSSSWNVEGPNLFMTWYPFTFIQYVSVQWGIGLSIIVLVVCLTWAISLYWHQTYIATAAVIAILFLLFIVPAFISKSSSLLIYATYTLSTLIVGTAHWLMMWKGYTLDPHFEWKTLLLSAIMIGIISFYAWRHFKRKDWQEVE</sequence>
<comment type="caution">
    <text evidence="2">The sequence shown here is derived from an EMBL/GenBank/DDBJ whole genome shotgun (WGS) entry which is preliminary data.</text>
</comment>
<feature type="transmembrane region" description="Helical" evidence="1">
    <location>
        <begin position="12"/>
        <end position="34"/>
    </location>
</feature>
<gene>
    <name evidence="2" type="ORF">IRY55_01520</name>
</gene>
<feature type="transmembrane region" description="Helical" evidence="1">
    <location>
        <begin position="186"/>
        <end position="208"/>
    </location>
</feature>